<gene>
    <name evidence="2" type="ORF">LSG31_15235</name>
</gene>
<protein>
    <submittedName>
        <fullName evidence="2">Thioredoxin family protein</fullName>
    </submittedName>
</protein>
<dbReference type="EMBL" id="CP089291">
    <property type="protein sequence ID" value="UOF89252.1"/>
    <property type="molecule type" value="Genomic_DNA"/>
</dbReference>
<dbReference type="InterPro" id="IPR013766">
    <property type="entry name" value="Thioredoxin_domain"/>
</dbReference>
<dbReference type="Pfam" id="PF00085">
    <property type="entry name" value="Thioredoxin"/>
    <property type="match status" value="1"/>
</dbReference>
<name>A0ABY4CFE5_9BACL</name>
<evidence type="ECO:0000259" key="1">
    <source>
        <dbReference type="Pfam" id="PF00085"/>
    </source>
</evidence>
<dbReference type="Gene3D" id="3.40.30.10">
    <property type="entry name" value="Glutaredoxin"/>
    <property type="match status" value="1"/>
</dbReference>
<feature type="domain" description="Thioredoxin" evidence="1">
    <location>
        <begin position="13"/>
        <end position="98"/>
    </location>
</feature>
<dbReference type="RefSeq" id="WP_347435939.1">
    <property type="nucleotide sequence ID" value="NZ_CP089291.1"/>
</dbReference>
<keyword evidence="3" id="KW-1185">Reference proteome</keyword>
<sequence>MKVKDASERDIKQMQKDGKSFAVFFYTPLCGTCKVGERMLNIVLEMHASLPLVKCNVNFAANLVQTWQISSIPCLAIVRQGILYKKEYAMRSVDHLYQRLHPLFIINQAE</sequence>
<evidence type="ECO:0000313" key="3">
    <source>
        <dbReference type="Proteomes" id="UP000830167"/>
    </source>
</evidence>
<dbReference type="Proteomes" id="UP000830167">
    <property type="component" value="Chromosome"/>
</dbReference>
<dbReference type="SUPFAM" id="SSF52833">
    <property type="entry name" value="Thioredoxin-like"/>
    <property type="match status" value="1"/>
</dbReference>
<organism evidence="2 3">
    <name type="scientific">Fodinisporobacter ferrooxydans</name>
    <dbReference type="NCBI Taxonomy" id="2901836"/>
    <lineage>
        <taxon>Bacteria</taxon>
        <taxon>Bacillati</taxon>
        <taxon>Bacillota</taxon>
        <taxon>Bacilli</taxon>
        <taxon>Bacillales</taxon>
        <taxon>Alicyclobacillaceae</taxon>
        <taxon>Fodinisporobacter</taxon>
    </lineage>
</organism>
<dbReference type="InterPro" id="IPR036249">
    <property type="entry name" value="Thioredoxin-like_sf"/>
</dbReference>
<accession>A0ABY4CFE5</accession>
<proteinExistence type="predicted"/>
<evidence type="ECO:0000313" key="2">
    <source>
        <dbReference type="EMBL" id="UOF89252.1"/>
    </source>
</evidence>
<reference evidence="2" key="1">
    <citation type="submission" date="2021-12" db="EMBL/GenBank/DDBJ databases">
        <title>Alicyclobacillaceae gen. nov., sp. nov., isolated from chalcocite enrichment system.</title>
        <authorList>
            <person name="Jiang Z."/>
        </authorList>
    </citation>
    <scope>NUCLEOTIDE SEQUENCE</scope>
    <source>
        <strain evidence="2">MYW30-H2</strain>
    </source>
</reference>
<dbReference type="CDD" id="cd02947">
    <property type="entry name" value="TRX_family"/>
    <property type="match status" value="1"/>
</dbReference>